<evidence type="ECO:0000313" key="3">
    <source>
        <dbReference type="EMBL" id="QEI07474.1"/>
    </source>
</evidence>
<sequence length="412" mass="44362">MDAKTPTRLLELDFFRGLVLLFIVVDHIANSVLAKITLRNYAIADAAEVFVFLAGLVTALSYAALARRRSVATADKRFLRRAWEIYVAFLITAALMVVCGLILRASHIDIPSLGPTEVEAFVAAPWSFLFQVFTLQRQPFLSDILPMYALFALLTPLLIRIGRKSGVALLALSLTVWLAAPTLGAMLPSAQPNSNWTFNPFAWQLLFVLGMSIGLRPQLPEDLSDRARRRITIAACCFAAFGAFCAMLWGNPAWHAAIVPQWVEDTFYPISKANAATLRVLSFMSVAWLVYSVCRGGRLQGVAQRMSLIAMIGRNGLNCFIGAAVISLGAEAIAYGVSGGEPAWPVSLTVDVLAILAVIAVAAWSESRSKARRAAAASASTPASVSPVASRPTPLGSAPVQPVQAPRQSTPH</sequence>
<keyword evidence="4" id="KW-1185">Reference proteome</keyword>
<feature type="transmembrane region" description="Helical" evidence="2">
    <location>
        <begin position="12"/>
        <end position="29"/>
    </location>
</feature>
<dbReference type="OrthoDB" id="9775975at2"/>
<feature type="transmembrane region" description="Helical" evidence="2">
    <location>
        <begin position="231"/>
        <end position="250"/>
    </location>
</feature>
<dbReference type="AlphaFoldDB" id="A0A5C0B0R9"/>
<organism evidence="3 4">
    <name type="scientific">Pigmentiphaga aceris</name>
    <dbReference type="NCBI Taxonomy" id="1940612"/>
    <lineage>
        <taxon>Bacteria</taxon>
        <taxon>Pseudomonadati</taxon>
        <taxon>Pseudomonadota</taxon>
        <taxon>Betaproteobacteria</taxon>
        <taxon>Burkholderiales</taxon>
        <taxon>Alcaligenaceae</taxon>
        <taxon>Pigmentiphaga</taxon>
    </lineage>
</organism>
<feature type="region of interest" description="Disordered" evidence="1">
    <location>
        <begin position="375"/>
        <end position="412"/>
    </location>
</feature>
<feature type="transmembrane region" description="Helical" evidence="2">
    <location>
        <begin position="315"/>
        <end position="337"/>
    </location>
</feature>
<dbReference type="KEGG" id="pacr:FXN63_17730"/>
<dbReference type="EMBL" id="CP043046">
    <property type="protein sequence ID" value="QEI07474.1"/>
    <property type="molecule type" value="Genomic_DNA"/>
</dbReference>
<accession>A0A5C0B0R9</accession>
<feature type="transmembrane region" description="Helical" evidence="2">
    <location>
        <begin position="276"/>
        <end position="294"/>
    </location>
</feature>
<keyword evidence="2" id="KW-0812">Transmembrane</keyword>
<protein>
    <submittedName>
        <fullName evidence="3">OpgC domain-containing protein</fullName>
    </submittedName>
</protein>
<gene>
    <name evidence="3" type="ORF">FXN63_17730</name>
</gene>
<keyword evidence="2" id="KW-0472">Membrane</keyword>
<reference evidence="3 4" key="1">
    <citation type="submission" date="2019-08" db="EMBL/GenBank/DDBJ databases">
        <title>Amphibian skin-associated Pigmentiphaga: genome sequence and occurrence across geography and hosts.</title>
        <authorList>
            <person name="Bletz M.C."/>
            <person name="Bunk B."/>
            <person name="Sproeer C."/>
            <person name="Biwer P."/>
            <person name="Reiter S."/>
            <person name="Rabemananjara F.C.E."/>
            <person name="Schulz S."/>
            <person name="Overmann J."/>
            <person name="Vences M."/>
        </authorList>
    </citation>
    <scope>NUCLEOTIDE SEQUENCE [LARGE SCALE GENOMIC DNA]</scope>
    <source>
        <strain evidence="3 4">Mada1488</strain>
    </source>
</reference>
<evidence type="ECO:0000313" key="4">
    <source>
        <dbReference type="Proteomes" id="UP000325161"/>
    </source>
</evidence>
<dbReference type="PIRSF" id="PIRSF028704">
    <property type="entry name" value="UPC028704"/>
    <property type="match status" value="1"/>
</dbReference>
<dbReference type="InterPro" id="IPR014550">
    <property type="entry name" value="UCP028704_OpgC"/>
</dbReference>
<evidence type="ECO:0000256" key="1">
    <source>
        <dbReference type="SAM" id="MobiDB-lite"/>
    </source>
</evidence>
<feature type="transmembrane region" description="Helical" evidence="2">
    <location>
        <begin position="140"/>
        <end position="159"/>
    </location>
</feature>
<feature type="transmembrane region" description="Helical" evidence="2">
    <location>
        <begin position="343"/>
        <end position="364"/>
    </location>
</feature>
<feature type="transmembrane region" description="Helical" evidence="2">
    <location>
        <begin position="166"/>
        <end position="189"/>
    </location>
</feature>
<feature type="transmembrane region" description="Helical" evidence="2">
    <location>
        <begin position="85"/>
        <end position="103"/>
    </location>
</feature>
<evidence type="ECO:0000256" key="2">
    <source>
        <dbReference type="SAM" id="Phobius"/>
    </source>
</evidence>
<dbReference type="Pfam" id="PF10129">
    <property type="entry name" value="OpgC_C"/>
    <property type="match status" value="1"/>
</dbReference>
<proteinExistence type="predicted"/>
<keyword evidence="2" id="KW-1133">Transmembrane helix</keyword>
<feature type="compositionally biased region" description="Low complexity" evidence="1">
    <location>
        <begin position="375"/>
        <end position="394"/>
    </location>
</feature>
<dbReference type="PANTHER" id="PTHR38592:SF3">
    <property type="entry name" value="BLL4819 PROTEIN"/>
    <property type="match status" value="1"/>
</dbReference>
<dbReference type="Proteomes" id="UP000325161">
    <property type="component" value="Chromosome"/>
</dbReference>
<dbReference type="RefSeq" id="WP_148816521.1">
    <property type="nucleotide sequence ID" value="NZ_CP043046.1"/>
</dbReference>
<feature type="transmembrane region" description="Helical" evidence="2">
    <location>
        <begin position="201"/>
        <end position="219"/>
    </location>
</feature>
<dbReference type="PANTHER" id="PTHR38592">
    <property type="entry name" value="BLL4819 PROTEIN"/>
    <property type="match status" value="1"/>
</dbReference>
<name>A0A5C0B0R9_9BURK</name>
<feature type="transmembrane region" description="Helical" evidence="2">
    <location>
        <begin position="41"/>
        <end position="65"/>
    </location>
</feature>